<evidence type="ECO:0000256" key="1">
    <source>
        <dbReference type="ARBA" id="ARBA00022553"/>
    </source>
</evidence>
<evidence type="ECO:0000256" key="3">
    <source>
        <dbReference type="PROSITE-ProRule" id="PRU00169"/>
    </source>
</evidence>
<dbReference type="SUPFAM" id="SSF46894">
    <property type="entry name" value="C-terminal effector domain of the bipartite response regulators"/>
    <property type="match status" value="1"/>
</dbReference>
<dbReference type="CDD" id="cd06170">
    <property type="entry name" value="LuxR_C_like"/>
    <property type="match status" value="1"/>
</dbReference>
<evidence type="ECO:0000313" key="7">
    <source>
        <dbReference type="Proteomes" id="UP001501725"/>
    </source>
</evidence>
<dbReference type="Proteomes" id="UP001501725">
    <property type="component" value="Unassembled WGS sequence"/>
</dbReference>
<dbReference type="PROSITE" id="PS50110">
    <property type="entry name" value="RESPONSE_REGULATORY"/>
    <property type="match status" value="1"/>
</dbReference>
<accession>A0ABP8HHJ7</accession>
<keyword evidence="7" id="KW-1185">Reference proteome</keyword>
<dbReference type="Pfam" id="PF00072">
    <property type="entry name" value="Response_reg"/>
    <property type="match status" value="1"/>
</dbReference>
<dbReference type="InterPro" id="IPR058245">
    <property type="entry name" value="NreC/VraR/RcsB-like_REC"/>
</dbReference>
<feature type="modified residue" description="4-aspartylphosphate" evidence="3">
    <location>
        <position position="57"/>
    </location>
</feature>
<gene>
    <name evidence="6" type="ORF">GCM10023184_36590</name>
</gene>
<feature type="domain" description="HTH luxR-type" evidence="4">
    <location>
        <begin position="144"/>
        <end position="209"/>
    </location>
</feature>
<evidence type="ECO:0000256" key="2">
    <source>
        <dbReference type="ARBA" id="ARBA00023125"/>
    </source>
</evidence>
<dbReference type="SUPFAM" id="SSF52172">
    <property type="entry name" value="CheY-like"/>
    <property type="match status" value="1"/>
</dbReference>
<proteinExistence type="predicted"/>
<keyword evidence="2" id="KW-0238">DNA-binding</keyword>
<dbReference type="EMBL" id="BAABGY010000011">
    <property type="protein sequence ID" value="GAA4339463.1"/>
    <property type="molecule type" value="Genomic_DNA"/>
</dbReference>
<feature type="domain" description="Response regulatory" evidence="5">
    <location>
        <begin position="6"/>
        <end position="122"/>
    </location>
</feature>
<dbReference type="InterPro" id="IPR011006">
    <property type="entry name" value="CheY-like_superfamily"/>
</dbReference>
<keyword evidence="1 3" id="KW-0597">Phosphoprotein</keyword>
<dbReference type="Pfam" id="PF00196">
    <property type="entry name" value="GerE"/>
    <property type="match status" value="1"/>
</dbReference>
<sequence length="215" mass="23206">MPPLIRLAIFEDNDELRRNLALFLNWDEAIEVVGQFANAVDIEAHIAAACPDVVLMDIDMPGANGIEGIARLRKVAPSIQVMMLTVFEDDDNIFAAIRAGANGYLLKKTPPAEILEAVKELHAGGSPMSGSIARRVLRHFQPAPAEPGPALTAREQEILGLLVRGNSYKMIAAAVGISPNTVRNHIHKIYEKLHVNSATEAAYKALGSTGGSPRR</sequence>
<dbReference type="PANTHER" id="PTHR43214:SF43">
    <property type="entry name" value="TWO-COMPONENT RESPONSE REGULATOR"/>
    <property type="match status" value="1"/>
</dbReference>
<name>A0ABP8HHJ7_9BACT</name>
<dbReference type="InterPro" id="IPR000792">
    <property type="entry name" value="Tscrpt_reg_LuxR_C"/>
</dbReference>
<dbReference type="CDD" id="cd17535">
    <property type="entry name" value="REC_NarL-like"/>
    <property type="match status" value="1"/>
</dbReference>
<dbReference type="SMART" id="SM00448">
    <property type="entry name" value="REC"/>
    <property type="match status" value="1"/>
</dbReference>
<evidence type="ECO:0000259" key="5">
    <source>
        <dbReference type="PROSITE" id="PS50110"/>
    </source>
</evidence>
<reference evidence="7" key="1">
    <citation type="journal article" date="2019" name="Int. J. Syst. Evol. Microbiol.">
        <title>The Global Catalogue of Microorganisms (GCM) 10K type strain sequencing project: providing services to taxonomists for standard genome sequencing and annotation.</title>
        <authorList>
            <consortium name="The Broad Institute Genomics Platform"/>
            <consortium name="The Broad Institute Genome Sequencing Center for Infectious Disease"/>
            <person name="Wu L."/>
            <person name="Ma J."/>
        </authorList>
    </citation>
    <scope>NUCLEOTIDE SEQUENCE [LARGE SCALE GENOMIC DNA]</scope>
    <source>
        <strain evidence="7">JCM 17919</strain>
    </source>
</reference>
<evidence type="ECO:0000259" key="4">
    <source>
        <dbReference type="PROSITE" id="PS50043"/>
    </source>
</evidence>
<protein>
    <submittedName>
        <fullName evidence="6">Response regulator transcription factor</fullName>
    </submittedName>
</protein>
<dbReference type="PANTHER" id="PTHR43214">
    <property type="entry name" value="TWO-COMPONENT RESPONSE REGULATOR"/>
    <property type="match status" value="1"/>
</dbReference>
<dbReference type="InterPro" id="IPR001789">
    <property type="entry name" value="Sig_transdc_resp-reg_receiver"/>
</dbReference>
<dbReference type="PROSITE" id="PS50043">
    <property type="entry name" value="HTH_LUXR_2"/>
    <property type="match status" value="1"/>
</dbReference>
<dbReference type="PRINTS" id="PR00038">
    <property type="entry name" value="HTHLUXR"/>
</dbReference>
<organism evidence="6 7">
    <name type="scientific">Flaviaesturariibacter amylovorans</name>
    <dbReference type="NCBI Taxonomy" id="1084520"/>
    <lineage>
        <taxon>Bacteria</taxon>
        <taxon>Pseudomonadati</taxon>
        <taxon>Bacteroidota</taxon>
        <taxon>Chitinophagia</taxon>
        <taxon>Chitinophagales</taxon>
        <taxon>Chitinophagaceae</taxon>
        <taxon>Flaviaestuariibacter</taxon>
    </lineage>
</organism>
<dbReference type="InterPro" id="IPR016032">
    <property type="entry name" value="Sig_transdc_resp-reg_C-effctor"/>
</dbReference>
<dbReference type="Gene3D" id="3.40.50.2300">
    <property type="match status" value="1"/>
</dbReference>
<comment type="caution">
    <text evidence="6">The sequence shown here is derived from an EMBL/GenBank/DDBJ whole genome shotgun (WGS) entry which is preliminary data.</text>
</comment>
<dbReference type="InterPro" id="IPR039420">
    <property type="entry name" value="WalR-like"/>
</dbReference>
<dbReference type="SMART" id="SM00421">
    <property type="entry name" value="HTH_LUXR"/>
    <property type="match status" value="1"/>
</dbReference>
<dbReference type="RefSeq" id="WP_345257274.1">
    <property type="nucleotide sequence ID" value="NZ_BAABGY010000011.1"/>
</dbReference>
<evidence type="ECO:0000313" key="6">
    <source>
        <dbReference type="EMBL" id="GAA4339463.1"/>
    </source>
</evidence>